<dbReference type="RefSeq" id="WP_100257700.1">
    <property type="nucleotide sequence ID" value="NZ_CP011797.1"/>
</dbReference>
<evidence type="ECO:0000313" key="1">
    <source>
        <dbReference type="EMBL" id="ATX77443.1"/>
    </source>
</evidence>
<dbReference type="Proteomes" id="UP000229757">
    <property type="component" value="Chromosome"/>
</dbReference>
<dbReference type="InterPro" id="IPR046766">
    <property type="entry name" value="Bact_hydrolase"/>
</dbReference>
<organism evidence="1 2">
    <name type="scientific">Reinekea forsetii</name>
    <dbReference type="NCBI Taxonomy" id="1336806"/>
    <lineage>
        <taxon>Bacteria</taxon>
        <taxon>Pseudomonadati</taxon>
        <taxon>Pseudomonadota</taxon>
        <taxon>Gammaproteobacteria</taxon>
        <taxon>Oceanospirillales</taxon>
        <taxon>Saccharospirillaceae</taxon>
        <taxon>Reinekea</taxon>
    </lineage>
</organism>
<gene>
    <name evidence="1" type="ORF">REIFOR_02312</name>
</gene>
<sequence length="177" mass="19997">METNRLPRYDVSDNPTHCCPRFNSQGWDEQELHFSAKRFVMAKTRSLCHVPLNMHSVFKKTLAAIDKADAQEAEQFIVLSHDPSAWAAEHYFAVNRDVPGQKMLQLSGDYLTKVFEGPYSDAPNWARHMTSLVRSRGKQVLKHYFFYTTCPTCAKYYGKNPVVAVAEVGPVATSHGG</sequence>
<dbReference type="OrthoDB" id="1092674at2"/>
<protein>
    <submittedName>
        <fullName evidence="1">Uncharacterized protein</fullName>
    </submittedName>
</protein>
<dbReference type="KEGG" id="rfo:REIFOR_02312"/>
<reference evidence="1 2" key="1">
    <citation type="journal article" date="2017" name="Environ. Microbiol.">
        <title>Genomic and physiological analyses of 'Reinekea forsetii' reveal a versatile opportunistic lifestyle during spring algae blooms.</title>
        <authorList>
            <person name="Avci B."/>
            <person name="Hahnke R.L."/>
            <person name="Chafee M."/>
            <person name="Fischer T."/>
            <person name="Gruber-Vodicka H."/>
            <person name="Tegetmeyer H.E."/>
            <person name="Harder J."/>
            <person name="Fuchs B.M."/>
            <person name="Amann R.I."/>
            <person name="Teeling H."/>
        </authorList>
    </citation>
    <scope>NUCLEOTIDE SEQUENCE [LARGE SCALE GENOMIC DNA]</scope>
    <source>
        <strain evidence="1 2">Hel1_31_D35</strain>
    </source>
</reference>
<dbReference type="Pfam" id="PF20603">
    <property type="entry name" value="Bact_hydrolase"/>
    <property type="match status" value="1"/>
</dbReference>
<evidence type="ECO:0000313" key="2">
    <source>
        <dbReference type="Proteomes" id="UP000229757"/>
    </source>
</evidence>
<keyword evidence="2" id="KW-1185">Reference proteome</keyword>
<proteinExistence type="predicted"/>
<accession>A0A2K8KRV9</accession>
<name>A0A2K8KRV9_9GAMM</name>
<dbReference type="EMBL" id="CP011797">
    <property type="protein sequence ID" value="ATX77443.1"/>
    <property type="molecule type" value="Genomic_DNA"/>
</dbReference>
<dbReference type="AlphaFoldDB" id="A0A2K8KRV9"/>